<proteinExistence type="predicted"/>
<dbReference type="Pfam" id="PF19058">
    <property type="entry name" value="DUF5754"/>
    <property type="match status" value="1"/>
</dbReference>
<accession>A0A8F8KT10</accession>
<protein>
    <submittedName>
        <fullName evidence="1">DUF5754 protein</fullName>
    </submittedName>
</protein>
<organism evidence="1">
    <name type="scientific">Clandestinovirus</name>
    <dbReference type="NCBI Taxonomy" id="2831644"/>
    <lineage>
        <taxon>Viruses</taxon>
    </lineage>
</organism>
<reference evidence="1" key="1">
    <citation type="submission" date="2021-06" db="EMBL/GenBank/DDBJ databases">
        <authorList>
            <person name="Rolland C."/>
        </authorList>
    </citation>
    <scope>NUCLEOTIDE SEQUENCE</scope>
    <source>
        <strain evidence="1">347.936635</strain>
    </source>
</reference>
<sequence>MNQIVLSKSSKKDKKWMVRLPSGKTVHFGAAGYQDYTQHKDTERKRRYIIRHQKREKWSKAGVTTAGFWSRWILWNQPSLLSSIRNTANKFKMNIKKR</sequence>
<evidence type="ECO:0000313" key="1">
    <source>
        <dbReference type="EMBL" id="QYA18540.1"/>
    </source>
</evidence>
<name>A0A8F8KT10_9VIRU</name>
<gene>
    <name evidence="1" type="ORF">KOM_12_271</name>
</gene>
<dbReference type="InterPro" id="IPR043930">
    <property type="entry name" value="DUF5754"/>
</dbReference>
<dbReference type="EMBL" id="MZ420154">
    <property type="protein sequence ID" value="QYA18540.1"/>
    <property type="molecule type" value="Genomic_DNA"/>
</dbReference>